<dbReference type="Proteomes" id="UP000004846">
    <property type="component" value="Unassembled WGS sequence"/>
</dbReference>
<evidence type="ECO:0000313" key="3">
    <source>
        <dbReference type="Proteomes" id="UP000004846"/>
    </source>
</evidence>
<dbReference type="EMBL" id="AEBR01000085">
    <property type="protein sequence ID" value="EFM82003.1"/>
    <property type="molecule type" value="Genomic_DNA"/>
</dbReference>
<gene>
    <name evidence="2" type="ORF">HMPREF9498_02435</name>
</gene>
<evidence type="ECO:0000256" key="1">
    <source>
        <dbReference type="SAM" id="MobiDB-lite"/>
    </source>
</evidence>
<dbReference type="InterPro" id="IPR022345">
    <property type="entry name" value="Phage_69_Orf23_MTP"/>
</dbReference>
<dbReference type="InterPro" id="IPR011855">
    <property type="entry name" value="Phgtail_TP901_1"/>
</dbReference>
<organism evidence="2 3">
    <name type="scientific">Enterococcus faecalis TX4248</name>
    <dbReference type="NCBI Taxonomy" id="749495"/>
    <lineage>
        <taxon>Bacteria</taxon>
        <taxon>Bacillati</taxon>
        <taxon>Bacillota</taxon>
        <taxon>Bacilli</taxon>
        <taxon>Lactobacillales</taxon>
        <taxon>Enterococcaceae</taxon>
        <taxon>Enterococcus</taxon>
    </lineage>
</organism>
<sequence>MEKAIQGKKIKLMFRLTRERATTAAKLLALEISHEYKSETKTDTQSTKDGNVPTSGMPSASIEMEFLRTGTETYNMLKYAYRNGLEIDVWRINFDKKDPKTGKYEAEFGTGLLDSFGDSAESDSNSSIKPTLVLNGDLVEGWATVDAENEELARAFFYDTVAGAEPEEPVEKYTPKTIEVPKVESVTPTSDGAVVKVKEEE</sequence>
<comment type="caution">
    <text evidence="2">The sequence shown here is derived from an EMBL/GenBank/DDBJ whole genome shotgun (WGS) entry which is preliminary data.</text>
</comment>
<dbReference type="RefSeq" id="WP_002364302.1">
    <property type="nucleotide sequence ID" value="NZ_GL454475.1"/>
</dbReference>
<feature type="compositionally biased region" description="Polar residues" evidence="1">
    <location>
        <begin position="43"/>
        <end position="57"/>
    </location>
</feature>
<protein>
    <submittedName>
        <fullName evidence="2">Phage major tail protein, TP901-1 family</fullName>
    </submittedName>
</protein>
<dbReference type="HOGENOM" id="CLU_1358676_0_0_9"/>
<accession>A0A125W410</accession>
<dbReference type="PRINTS" id="PR01997">
    <property type="entry name" value="MTP2FAMILY"/>
</dbReference>
<dbReference type="NCBIfam" id="TIGR02126">
    <property type="entry name" value="phgtail_TP901_1"/>
    <property type="match status" value="1"/>
</dbReference>
<dbReference type="GeneID" id="60893345"/>
<dbReference type="AlphaFoldDB" id="A0A125W410"/>
<feature type="region of interest" description="Disordered" evidence="1">
    <location>
        <begin position="38"/>
        <end position="57"/>
    </location>
</feature>
<proteinExistence type="predicted"/>
<evidence type="ECO:0000313" key="2">
    <source>
        <dbReference type="EMBL" id="EFM82003.1"/>
    </source>
</evidence>
<reference evidence="2 3" key="1">
    <citation type="submission" date="2010-07" db="EMBL/GenBank/DDBJ databases">
        <authorList>
            <person name="Sid Ahmed O."/>
        </authorList>
    </citation>
    <scope>NUCLEOTIDE SEQUENCE [LARGE SCALE GENOMIC DNA]</scope>
    <source>
        <strain evidence="2 3">TX4248</strain>
    </source>
</reference>
<name>A0A125W410_ENTFL</name>
<dbReference type="Pfam" id="PF06199">
    <property type="entry name" value="Phage_tail_2"/>
    <property type="match status" value="1"/>
</dbReference>